<dbReference type="AlphaFoldDB" id="A0A0B3S3X5"/>
<comment type="caution">
    <text evidence="1">The sequence shown here is derived from an EMBL/GenBank/DDBJ whole genome shotgun (WGS) entry which is preliminary data.</text>
</comment>
<dbReference type="Proteomes" id="UP000030960">
    <property type="component" value="Unassembled WGS sequence"/>
</dbReference>
<organism evidence="1 2">
    <name type="scientific">Mameliella alba</name>
    <dbReference type="NCBI Taxonomy" id="561184"/>
    <lineage>
        <taxon>Bacteria</taxon>
        <taxon>Pseudomonadati</taxon>
        <taxon>Pseudomonadota</taxon>
        <taxon>Alphaproteobacteria</taxon>
        <taxon>Rhodobacterales</taxon>
        <taxon>Roseobacteraceae</taxon>
        <taxon>Mameliella</taxon>
    </lineage>
</organism>
<gene>
    <name evidence="1" type="ORF">OA50_00754</name>
</gene>
<reference evidence="1 2" key="1">
    <citation type="submission" date="2014-10" db="EMBL/GenBank/DDBJ databases">
        <title>Genome sequence of Ponticoccus sp. strain UMTAT08 isolated from clonal culture of toxic dinoflagellate Alexandrium tamiyavanichii.</title>
        <authorList>
            <person name="Gan H.Y."/>
            <person name="Muhd D.-D."/>
            <person name="Mohd Noor M.E."/>
            <person name="Yeong Y.S."/>
            <person name="Usup G."/>
        </authorList>
    </citation>
    <scope>NUCLEOTIDE SEQUENCE [LARGE SCALE GENOMIC DNA]</scope>
    <source>
        <strain evidence="1 2">UMTAT08</strain>
    </source>
</reference>
<accession>A0A225Q277</accession>
<protein>
    <submittedName>
        <fullName evidence="1">Uncharacterized protein</fullName>
    </submittedName>
</protein>
<evidence type="ECO:0000313" key="2">
    <source>
        <dbReference type="Proteomes" id="UP000030960"/>
    </source>
</evidence>
<name>A0A0B3S3X5_9RHOB</name>
<dbReference type="GeneID" id="66500480"/>
<dbReference type="EMBL" id="JSUQ01000002">
    <property type="protein sequence ID" value="KHQ54917.1"/>
    <property type="molecule type" value="Genomic_DNA"/>
</dbReference>
<keyword evidence="2" id="KW-1185">Reference proteome</keyword>
<accession>A0A0B3S3X5</accession>
<dbReference type="RefSeq" id="WP_043137464.1">
    <property type="nucleotide sequence ID" value="NZ_AP022337.1"/>
</dbReference>
<evidence type="ECO:0000313" key="1">
    <source>
        <dbReference type="EMBL" id="KHQ54917.1"/>
    </source>
</evidence>
<accession>A0A225PWY3</accession>
<proteinExistence type="predicted"/>
<sequence>MKTLIASALVATAALTGAAYANTAPQLDSEAKYVLPGADFSGLSAAEVHAVNNALKSGASNSEKQALIRAFLN</sequence>
<dbReference type="OrthoDB" id="7876918at2"/>